<keyword evidence="2" id="KW-0812">Transmembrane</keyword>
<proteinExistence type="predicted"/>
<feature type="region of interest" description="Disordered" evidence="1">
    <location>
        <begin position="60"/>
        <end position="96"/>
    </location>
</feature>
<feature type="compositionally biased region" description="Basic residues" evidence="1">
    <location>
        <begin position="60"/>
        <end position="77"/>
    </location>
</feature>
<feature type="transmembrane region" description="Helical" evidence="2">
    <location>
        <begin position="231"/>
        <end position="252"/>
    </location>
</feature>
<accession>A0A561WAQ3</accession>
<dbReference type="Proteomes" id="UP000320239">
    <property type="component" value="Unassembled WGS sequence"/>
</dbReference>
<dbReference type="RefSeq" id="WP_372443307.1">
    <property type="nucleotide sequence ID" value="NZ_BOMX01000153.1"/>
</dbReference>
<gene>
    <name evidence="3" type="ORF">FHX34_103473</name>
</gene>
<dbReference type="AlphaFoldDB" id="A0A561WAQ3"/>
<name>A0A561WAQ3_ACTTI</name>
<sequence>MTITTTTDDLMSRARDLAAQERAVPSRERLRKALAVGWPKAAEVHERLLAEVAERRTARRRTLRSLPSRKNHRGGLRPRHEPLPAAPETAAITPPPERASAQVAAVAEDPRPAAATPLPAKLSRWPLLLLAAPAIVAIWAGWVDLGRLTGFGVVHPFPGIADDLAINTAITLPIGLETYAAYALRVWLSGAGRGRAFARWSAIGSLLLGFAGQAAYHLMVAAGWERAPWPITLAVSGVPVAVLGMGAALWHLTHEPPAAARQL</sequence>
<keyword evidence="2" id="KW-1133">Transmembrane helix</keyword>
<protein>
    <submittedName>
        <fullName evidence="3">Uncharacterized protein</fullName>
    </submittedName>
</protein>
<reference evidence="3 4" key="1">
    <citation type="submission" date="2019-06" db="EMBL/GenBank/DDBJ databases">
        <title>Sequencing the genomes of 1000 actinobacteria strains.</title>
        <authorList>
            <person name="Klenk H.-P."/>
        </authorList>
    </citation>
    <scope>NUCLEOTIDE SEQUENCE [LARGE SCALE GENOMIC DNA]</scope>
    <source>
        <strain evidence="3 4">DSM 43866</strain>
    </source>
</reference>
<keyword evidence="2" id="KW-0472">Membrane</keyword>
<evidence type="ECO:0000256" key="2">
    <source>
        <dbReference type="SAM" id="Phobius"/>
    </source>
</evidence>
<organism evidence="3 4">
    <name type="scientific">Actinoplanes teichomyceticus</name>
    <dbReference type="NCBI Taxonomy" id="1867"/>
    <lineage>
        <taxon>Bacteria</taxon>
        <taxon>Bacillati</taxon>
        <taxon>Actinomycetota</taxon>
        <taxon>Actinomycetes</taxon>
        <taxon>Micromonosporales</taxon>
        <taxon>Micromonosporaceae</taxon>
        <taxon>Actinoplanes</taxon>
    </lineage>
</organism>
<keyword evidence="4" id="KW-1185">Reference proteome</keyword>
<comment type="caution">
    <text evidence="3">The sequence shown here is derived from an EMBL/GenBank/DDBJ whole genome shotgun (WGS) entry which is preliminary data.</text>
</comment>
<evidence type="ECO:0000313" key="3">
    <source>
        <dbReference type="EMBL" id="TWG20944.1"/>
    </source>
</evidence>
<feature type="transmembrane region" description="Helical" evidence="2">
    <location>
        <begin position="127"/>
        <end position="145"/>
    </location>
</feature>
<feature type="transmembrane region" description="Helical" evidence="2">
    <location>
        <begin position="165"/>
        <end position="188"/>
    </location>
</feature>
<evidence type="ECO:0000313" key="4">
    <source>
        <dbReference type="Proteomes" id="UP000320239"/>
    </source>
</evidence>
<feature type="transmembrane region" description="Helical" evidence="2">
    <location>
        <begin position="200"/>
        <end position="219"/>
    </location>
</feature>
<evidence type="ECO:0000256" key="1">
    <source>
        <dbReference type="SAM" id="MobiDB-lite"/>
    </source>
</evidence>
<dbReference type="EMBL" id="VIWY01000003">
    <property type="protein sequence ID" value="TWG20944.1"/>
    <property type="molecule type" value="Genomic_DNA"/>
</dbReference>